<organism evidence="2 3">
    <name type="scientific">Macrostomum lignano</name>
    <dbReference type="NCBI Taxonomy" id="282301"/>
    <lineage>
        <taxon>Eukaryota</taxon>
        <taxon>Metazoa</taxon>
        <taxon>Spiralia</taxon>
        <taxon>Lophotrochozoa</taxon>
        <taxon>Platyhelminthes</taxon>
        <taxon>Rhabditophora</taxon>
        <taxon>Macrostomorpha</taxon>
        <taxon>Macrostomida</taxon>
        <taxon>Macrostomidae</taxon>
        <taxon>Macrostomum</taxon>
    </lineage>
</organism>
<evidence type="ECO:0000256" key="1">
    <source>
        <dbReference type="SAM" id="MobiDB-lite"/>
    </source>
</evidence>
<feature type="region of interest" description="Disordered" evidence="1">
    <location>
        <begin position="1"/>
        <end position="56"/>
    </location>
</feature>
<evidence type="ECO:0000313" key="2">
    <source>
        <dbReference type="Proteomes" id="UP000095280"/>
    </source>
</evidence>
<feature type="compositionally biased region" description="Acidic residues" evidence="1">
    <location>
        <begin position="13"/>
        <end position="24"/>
    </location>
</feature>
<proteinExistence type="predicted"/>
<feature type="region of interest" description="Disordered" evidence="1">
    <location>
        <begin position="417"/>
        <end position="462"/>
    </location>
</feature>
<dbReference type="Proteomes" id="UP000095280">
    <property type="component" value="Unplaced"/>
</dbReference>
<keyword evidence="2" id="KW-1185">Reference proteome</keyword>
<feature type="compositionally biased region" description="Basic and acidic residues" evidence="1">
    <location>
        <begin position="1"/>
        <end position="12"/>
    </location>
</feature>
<name>A0A1I8F923_9PLAT</name>
<protein>
    <submittedName>
        <fullName evidence="3">Uncharacterized protein</fullName>
    </submittedName>
</protein>
<reference evidence="3" key="1">
    <citation type="submission" date="2016-11" db="UniProtKB">
        <authorList>
            <consortium name="WormBaseParasite"/>
        </authorList>
    </citation>
    <scope>IDENTIFICATION</scope>
</reference>
<sequence length="462" mass="49963">MHATEHQFRVADETDSADSATDSEFDTRPKRNWLLKCPKSRTNAPLSPPRPSSPAQAPLLHCRRLAAPPAAAAKAASSWPISLARTLSDPSALVPYEVDSATVAWLLAHNQQLSPPVDQHGVGGKPTALVRPCRHTRSLGVQTDALSLDTSCLLEDFLRSSRAVGLLNSGSAAPQQLGRLRFLSRLVAALGLDLQAQLDRLSSERAKLSAQLAAADHDRQSWPAGARPAAGQLCWGVASARPAAAGTASQLRSDLADTFSHLYLLAANQDEKFSPEPPANTLELIHIEFGARVATLCATVARSAEFGQQRQACVCRRRGYCRRTTTPGSLPPVHAQAKRPLSMLWELRLRPTCWPTAPAVLAAYLSPESKVWRNSWPCTAARMPRRHATAAQQQQQLAAGSSWRGCAASCDACSRPPPSPLATVRQPAAQQLSGAMRADRRERRAARQPKPTSCDDEMMPLR</sequence>
<dbReference type="AlphaFoldDB" id="A0A1I8F923"/>
<accession>A0A1I8F923</accession>
<dbReference type="WBParaSite" id="maker-unitig_23854-snap-gene-0.2-mRNA-1">
    <property type="protein sequence ID" value="maker-unitig_23854-snap-gene-0.2-mRNA-1"/>
    <property type="gene ID" value="maker-unitig_23854-snap-gene-0.2"/>
</dbReference>
<evidence type="ECO:0000313" key="3">
    <source>
        <dbReference type="WBParaSite" id="maker-unitig_23854-snap-gene-0.2-mRNA-1"/>
    </source>
</evidence>